<protein>
    <recommendedName>
        <fullName evidence="4">DUF429 family protein</fullName>
    </recommendedName>
</protein>
<proteinExistence type="predicted"/>
<accession>M1XR32</accession>
<gene>
    <name evidence="2" type="ordered locus">Nmlp_2444</name>
</gene>
<organism evidence="2 3">
    <name type="scientific">Natronomonas moolapensis (strain DSM 18674 / CECT 7526 / JCM 14361 / 8.8.11)</name>
    <dbReference type="NCBI Taxonomy" id="268739"/>
    <lineage>
        <taxon>Archaea</taxon>
        <taxon>Methanobacteriati</taxon>
        <taxon>Methanobacteriota</taxon>
        <taxon>Stenosarchaea group</taxon>
        <taxon>Halobacteria</taxon>
        <taxon>Halobacteriales</taxon>
        <taxon>Natronomonadaceae</taxon>
        <taxon>Natronomonas</taxon>
    </lineage>
</organism>
<dbReference type="Proteomes" id="UP000011867">
    <property type="component" value="Chromosome"/>
</dbReference>
<evidence type="ECO:0000313" key="2">
    <source>
        <dbReference type="EMBL" id="CCQ36611.1"/>
    </source>
</evidence>
<dbReference type="STRING" id="268739.Nmlp_2444"/>
<dbReference type="AlphaFoldDB" id="M1XR32"/>
<evidence type="ECO:0000313" key="3">
    <source>
        <dbReference type="Proteomes" id="UP000011867"/>
    </source>
</evidence>
<dbReference type="KEGG" id="nmo:Nmlp_2444"/>
<dbReference type="OrthoDB" id="137783at2157"/>
<evidence type="ECO:0000256" key="1">
    <source>
        <dbReference type="SAM" id="MobiDB-lite"/>
    </source>
</evidence>
<dbReference type="GeneID" id="14651291"/>
<dbReference type="EMBL" id="HF582854">
    <property type="protein sequence ID" value="CCQ36611.1"/>
    <property type="molecule type" value="Genomic_DNA"/>
</dbReference>
<name>M1XR32_NATM8</name>
<evidence type="ECO:0008006" key="4">
    <source>
        <dbReference type="Google" id="ProtNLM"/>
    </source>
</evidence>
<dbReference type="eggNOG" id="arCOG06292">
    <property type="taxonomic scope" value="Archaea"/>
</dbReference>
<dbReference type="RefSeq" id="WP_015409408.1">
    <property type="nucleotide sequence ID" value="NC_020388.1"/>
</dbReference>
<keyword evidence="3" id="KW-1185">Reference proteome</keyword>
<sequence>MNIRGVDFSGGRRPGEDIWITSGRLEADRLCIERCQSAAERFDETGRGPILRALRRTLGRSDGVTGLDVSFGLPAELLPDRIEGWHGATRWFATAFADADASAMRERLKSAARSLPGERIELKRRTDRTVGASSPYSFITYYQTLYGIREVLAPLVEAGSVSVPPMDAPGERNAIEVYPAGTLRRLGTVDTEYKNGADGAAAKRREILDRLSAPDAGESAVELPEPVRETATDEPGGDALDSVVAAVSAARAARSGFGTDRPYDDREGFIYV</sequence>
<dbReference type="HOGENOM" id="CLU_088480_0_0_2"/>
<feature type="region of interest" description="Disordered" evidence="1">
    <location>
        <begin position="213"/>
        <end position="238"/>
    </location>
</feature>
<reference evidence="2 3" key="1">
    <citation type="journal article" date="2013" name="Genome Announc.">
        <title>Genome of the haloarchaeon Natronomonas moolapensis, a neutrophilic member of a previously haloalkaliphilic genus.</title>
        <authorList>
            <person name="Dyall-Smith M.L."/>
            <person name="Pfeiffer F."/>
            <person name="Oberwinkler T."/>
            <person name="Klee K."/>
            <person name="Rampp M."/>
            <person name="Palm P."/>
            <person name="Gross K."/>
            <person name="Schuster S.C."/>
            <person name="Oesterhelt D."/>
        </authorList>
    </citation>
    <scope>NUCLEOTIDE SEQUENCE [LARGE SCALE GENOMIC DNA]</scope>
    <source>
        <strain evidence="3">DSM 18674 / JCM 14361 / 8.8.11</strain>
    </source>
</reference>
<dbReference type="Pfam" id="PF04250">
    <property type="entry name" value="DUF429"/>
    <property type="match status" value="1"/>
</dbReference>
<dbReference type="InterPro" id="IPR007362">
    <property type="entry name" value="DUF429"/>
</dbReference>